<keyword evidence="6" id="KW-0336">GPI-anchor</keyword>
<feature type="transmembrane region" description="Helical" evidence="15">
    <location>
        <begin position="261"/>
        <end position="285"/>
    </location>
</feature>
<sequence length="481" mass="54146">MLLVVGRFLWVLFSIICFSGTALGQENLTEVLLSYPACSAKCSATYLPIANCAFTDLRSCMCTNYTLQYEIGACVLSTCNITDQIISSTITQNEICNGVPQPWEGGRAIRASIIIACFTFPIIGLRFITRIYITKKLWWDDWTILIATVLMLPNTAIPIYLSYHGLGLHFYDVHPADTPNLEKLFYISQIFYVLIQNIPKFSILLLYLRIFPTPRFRKMLFIAMAWQVAHTLAFLCGVAFQCVPVDSFWDPFIKKDHCIDIATLTYFGAGFSIFEDIVIMSLPVYELKGLNLSLRKRMALVFMFALGSFACVTSMIRLKFMIGFGKSIDSTWTNVDVVIWSQIETYTAVICGCLMCIRPLFIKYIPSVFSTKASQPSSSQLHSATWGARISSRIKAERTSRYGNRLDDEESIEVGKGLEAGNMERRGSQGNVIKVTTENVVQYEMKRTSERRAGSQDSDDIADELGLGSKENLNDRSVLKV</sequence>
<dbReference type="KEGG" id="psco:LY89DRAFT_788259"/>
<evidence type="ECO:0000259" key="17">
    <source>
        <dbReference type="Pfam" id="PF05730"/>
    </source>
</evidence>
<keyword evidence="12" id="KW-0449">Lipoprotein</keyword>
<gene>
    <name evidence="19" type="ORF">LY89DRAFT_788259</name>
</gene>
<dbReference type="GO" id="GO:0098552">
    <property type="term" value="C:side of membrane"/>
    <property type="evidence" value="ECO:0007669"/>
    <property type="project" value="UniProtKB-KW"/>
</dbReference>
<dbReference type="OrthoDB" id="5329176at2759"/>
<keyword evidence="9 15" id="KW-1133">Transmembrane helix</keyword>
<keyword evidence="10 15" id="KW-0472">Membrane</keyword>
<evidence type="ECO:0000256" key="2">
    <source>
        <dbReference type="ARBA" id="ARBA00004589"/>
    </source>
</evidence>
<evidence type="ECO:0000256" key="3">
    <source>
        <dbReference type="ARBA" id="ARBA00004613"/>
    </source>
</evidence>
<dbReference type="Pfam" id="PF05730">
    <property type="entry name" value="CFEM"/>
    <property type="match status" value="1"/>
</dbReference>
<dbReference type="InterPro" id="IPR008427">
    <property type="entry name" value="Extracellular_membr_CFEM_dom"/>
</dbReference>
<keyword evidence="5" id="KW-0964">Secreted</keyword>
<evidence type="ECO:0000256" key="8">
    <source>
        <dbReference type="ARBA" id="ARBA00022729"/>
    </source>
</evidence>
<evidence type="ECO:0000256" key="7">
    <source>
        <dbReference type="ARBA" id="ARBA00022692"/>
    </source>
</evidence>
<organism evidence="19 20">
    <name type="scientific">Mollisia scopiformis</name>
    <name type="common">Conifer needle endophyte fungus</name>
    <name type="synonym">Phialocephala scopiformis</name>
    <dbReference type="NCBI Taxonomy" id="149040"/>
    <lineage>
        <taxon>Eukaryota</taxon>
        <taxon>Fungi</taxon>
        <taxon>Dikarya</taxon>
        <taxon>Ascomycota</taxon>
        <taxon>Pezizomycotina</taxon>
        <taxon>Leotiomycetes</taxon>
        <taxon>Helotiales</taxon>
        <taxon>Mollisiaceae</taxon>
        <taxon>Mollisia</taxon>
    </lineage>
</organism>
<dbReference type="RefSeq" id="XP_018063744.1">
    <property type="nucleotide sequence ID" value="XM_018223155.1"/>
</dbReference>
<feature type="signal peptide" evidence="16">
    <location>
        <begin position="1"/>
        <end position="24"/>
    </location>
</feature>
<evidence type="ECO:0000313" key="19">
    <source>
        <dbReference type="EMBL" id="KUJ09389.1"/>
    </source>
</evidence>
<feature type="transmembrane region" description="Helical" evidence="15">
    <location>
        <begin position="183"/>
        <end position="208"/>
    </location>
</feature>
<evidence type="ECO:0000256" key="9">
    <source>
        <dbReference type="ARBA" id="ARBA00022989"/>
    </source>
</evidence>
<dbReference type="PANTHER" id="PTHR33048:SF47">
    <property type="entry name" value="INTEGRAL MEMBRANE PROTEIN-RELATED"/>
    <property type="match status" value="1"/>
</dbReference>
<feature type="chain" id="PRO_5007288100" evidence="16">
    <location>
        <begin position="25"/>
        <end position="481"/>
    </location>
</feature>
<protein>
    <submittedName>
        <fullName evidence="19">Uncharacterized protein</fullName>
    </submittedName>
</protein>
<dbReference type="InterPro" id="IPR052337">
    <property type="entry name" value="SAT4-like"/>
</dbReference>
<evidence type="ECO:0000256" key="16">
    <source>
        <dbReference type="SAM" id="SignalP"/>
    </source>
</evidence>
<feature type="transmembrane region" description="Helical" evidence="15">
    <location>
        <begin position="141"/>
        <end position="163"/>
    </location>
</feature>
<evidence type="ECO:0000259" key="18">
    <source>
        <dbReference type="Pfam" id="PF20684"/>
    </source>
</evidence>
<evidence type="ECO:0000256" key="13">
    <source>
        <dbReference type="ARBA" id="ARBA00038359"/>
    </source>
</evidence>
<evidence type="ECO:0000256" key="10">
    <source>
        <dbReference type="ARBA" id="ARBA00023136"/>
    </source>
</evidence>
<evidence type="ECO:0000256" key="14">
    <source>
        <dbReference type="SAM" id="MobiDB-lite"/>
    </source>
</evidence>
<comment type="similarity">
    <text evidence="4">Belongs to the RBT5 family.</text>
</comment>
<evidence type="ECO:0000256" key="5">
    <source>
        <dbReference type="ARBA" id="ARBA00022525"/>
    </source>
</evidence>
<dbReference type="GeneID" id="28832881"/>
<dbReference type="Pfam" id="PF20684">
    <property type="entry name" value="Fung_rhodopsin"/>
    <property type="match status" value="1"/>
</dbReference>
<feature type="domain" description="CFEM" evidence="17">
    <location>
        <begin position="34"/>
        <end position="96"/>
    </location>
</feature>
<evidence type="ECO:0000256" key="12">
    <source>
        <dbReference type="ARBA" id="ARBA00023288"/>
    </source>
</evidence>
<name>A0A132BBK8_MOLSC</name>
<feature type="region of interest" description="Disordered" evidence="14">
    <location>
        <begin position="446"/>
        <end position="481"/>
    </location>
</feature>
<reference evidence="19 20" key="1">
    <citation type="submission" date="2015-10" db="EMBL/GenBank/DDBJ databases">
        <title>Full genome of DAOMC 229536 Phialocephala scopiformis, a fungal endophyte of spruce producing the potent anti-insectan compound rugulosin.</title>
        <authorList>
            <consortium name="DOE Joint Genome Institute"/>
            <person name="Walker A.K."/>
            <person name="Frasz S.L."/>
            <person name="Seifert K.A."/>
            <person name="Miller J.D."/>
            <person name="Mondo S.J."/>
            <person name="Labutti K."/>
            <person name="Lipzen A."/>
            <person name="Dockter R."/>
            <person name="Kennedy M."/>
            <person name="Grigoriev I.V."/>
            <person name="Spatafora J.W."/>
        </authorList>
    </citation>
    <scope>NUCLEOTIDE SEQUENCE [LARGE SCALE GENOMIC DNA]</scope>
    <source>
        <strain evidence="19 20">CBS 120377</strain>
    </source>
</reference>
<dbReference type="EMBL" id="KQ947432">
    <property type="protein sequence ID" value="KUJ09389.1"/>
    <property type="molecule type" value="Genomic_DNA"/>
</dbReference>
<feature type="transmembrane region" description="Helical" evidence="15">
    <location>
        <begin position="220"/>
        <end position="241"/>
    </location>
</feature>
<evidence type="ECO:0000256" key="1">
    <source>
        <dbReference type="ARBA" id="ARBA00004141"/>
    </source>
</evidence>
<evidence type="ECO:0000256" key="6">
    <source>
        <dbReference type="ARBA" id="ARBA00022622"/>
    </source>
</evidence>
<dbReference type="InParanoid" id="A0A132BBK8"/>
<dbReference type="AlphaFoldDB" id="A0A132BBK8"/>
<feature type="transmembrane region" description="Helical" evidence="15">
    <location>
        <begin position="108"/>
        <end position="129"/>
    </location>
</feature>
<evidence type="ECO:0000256" key="15">
    <source>
        <dbReference type="SAM" id="Phobius"/>
    </source>
</evidence>
<evidence type="ECO:0000256" key="11">
    <source>
        <dbReference type="ARBA" id="ARBA00023157"/>
    </source>
</evidence>
<feature type="domain" description="Rhodopsin" evidence="18">
    <location>
        <begin position="125"/>
        <end position="362"/>
    </location>
</feature>
<comment type="similarity">
    <text evidence="13">Belongs to the SAT4 family.</text>
</comment>
<keyword evidence="8 16" id="KW-0732">Signal</keyword>
<accession>A0A132BBK8</accession>
<evidence type="ECO:0000313" key="20">
    <source>
        <dbReference type="Proteomes" id="UP000070700"/>
    </source>
</evidence>
<dbReference type="Proteomes" id="UP000070700">
    <property type="component" value="Unassembled WGS sequence"/>
</dbReference>
<keyword evidence="6" id="KW-0325">Glycoprotein</keyword>
<dbReference type="GO" id="GO:0005576">
    <property type="term" value="C:extracellular region"/>
    <property type="evidence" value="ECO:0007669"/>
    <property type="project" value="UniProtKB-SubCell"/>
</dbReference>
<dbReference type="InterPro" id="IPR049326">
    <property type="entry name" value="Rhodopsin_dom_fungi"/>
</dbReference>
<keyword evidence="7 15" id="KW-0812">Transmembrane</keyword>
<keyword evidence="20" id="KW-1185">Reference proteome</keyword>
<feature type="transmembrane region" description="Helical" evidence="15">
    <location>
        <begin position="297"/>
        <end position="317"/>
    </location>
</feature>
<evidence type="ECO:0000256" key="4">
    <source>
        <dbReference type="ARBA" id="ARBA00010031"/>
    </source>
</evidence>
<comment type="subcellular location">
    <subcellularLocation>
        <location evidence="2">Membrane</location>
        <topology evidence="2">Lipid-anchor</topology>
        <topology evidence="2">GPI-anchor</topology>
    </subcellularLocation>
    <subcellularLocation>
        <location evidence="1">Membrane</location>
        <topology evidence="1">Multi-pass membrane protein</topology>
    </subcellularLocation>
    <subcellularLocation>
        <location evidence="3">Secreted</location>
    </subcellularLocation>
</comment>
<proteinExistence type="inferred from homology"/>
<feature type="compositionally biased region" description="Basic and acidic residues" evidence="14">
    <location>
        <begin position="472"/>
        <end position="481"/>
    </location>
</feature>
<keyword evidence="11" id="KW-1015">Disulfide bond</keyword>
<dbReference type="PANTHER" id="PTHR33048">
    <property type="entry name" value="PTH11-LIKE INTEGRAL MEMBRANE PROTEIN (AFU_ORTHOLOGUE AFUA_5G11245)"/>
    <property type="match status" value="1"/>
</dbReference>